<evidence type="ECO:0000259" key="1">
    <source>
        <dbReference type="SMART" id="SM01324"/>
    </source>
</evidence>
<dbReference type="InterPro" id="IPR025582">
    <property type="entry name" value="YARHG_dom"/>
</dbReference>
<name>A0A4Q7PH96_9FLAO</name>
<feature type="domain" description="YARHG" evidence="1">
    <location>
        <begin position="209"/>
        <end position="292"/>
    </location>
</feature>
<comment type="caution">
    <text evidence="2">The sequence shown here is derived from an EMBL/GenBank/DDBJ whole genome shotgun (WGS) entry which is preliminary data.</text>
</comment>
<evidence type="ECO:0000313" key="2">
    <source>
        <dbReference type="EMBL" id="RZS99517.1"/>
    </source>
</evidence>
<sequence>MKPTLILLLAICNISCDTKEKKNENIVSTVTEENTSEATMETTKPTKIKDILILKGIYVGQFHAKTYDPKKKPSYSNKINITIDSITNDSVYGHSVVAGNSRPFSGELIFKDDEYSASVSEPGDDKYDGHFNFSFIPAKEKIEGFWVAYDQNLAVTVRSFELKKTVYTYNPDRYLIDKKHFEDSDDFMDYFAELYSTEFNEEGEEYATMEAVKINASNTELTKEDVENLYKGDLEIIRNAIYARHGYSFKNRKMRYFFDSYVDWYIPMYTDIRDKLTALEVNNIALIKRYEQHAERYYDYFGR</sequence>
<accession>A0A4Q7PH96</accession>
<dbReference type="RefSeq" id="WP_130285346.1">
    <property type="nucleotide sequence ID" value="NZ_SGXE01000001.1"/>
</dbReference>
<proteinExistence type="predicted"/>
<dbReference type="SMART" id="SM01324">
    <property type="entry name" value="YARHG"/>
    <property type="match status" value="1"/>
</dbReference>
<gene>
    <name evidence="2" type="ORF">EV197_0737</name>
</gene>
<evidence type="ECO:0000313" key="3">
    <source>
        <dbReference type="Proteomes" id="UP000292262"/>
    </source>
</evidence>
<keyword evidence="3" id="KW-1185">Reference proteome</keyword>
<dbReference type="Proteomes" id="UP000292262">
    <property type="component" value="Unassembled WGS sequence"/>
</dbReference>
<dbReference type="Pfam" id="PF13308">
    <property type="entry name" value="YARHG"/>
    <property type="match status" value="1"/>
</dbReference>
<protein>
    <submittedName>
        <fullName evidence="2">YARHG domain-containing protein</fullName>
    </submittedName>
</protein>
<dbReference type="OrthoDB" id="353549at2"/>
<dbReference type="InterPro" id="IPR038434">
    <property type="entry name" value="YARHG_sf"/>
</dbReference>
<reference evidence="2 3" key="1">
    <citation type="submission" date="2019-02" db="EMBL/GenBank/DDBJ databases">
        <title>Genomic Encyclopedia of Type Strains, Phase IV (KMG-IV): sequencing the most valuable type-strain genomes for metagenomic binning, comparative biology and taxonomic classification.</title>
        <authorList>
            <person name="Goeker M."/>
        </authorList>
    </citation>
    <scope>NUCLEOTIDE SEQUENCE [LARGE SCALE GENOMIC DNA]</scope>
    <source>
        <strain evidence="2 3">DSM 17196</strain>
    </source>
</reference>
<dbReference type="AlphaFoldDB" id="A0A4Q7PH96"/>
<dbReference type="Gene3D" id="1.20.58.1690">
    <property type="match status" value="1"/>
</dbReference>
<dbReference type="EMBL" id="SGXE01000001">
    <property type="protein sequence ID" value="RZS99517.1"/>
    <property type="molecule type" value="Genomic_DNA"/>
</dbReference>
<organism evidence="2 3">
    <name type="scientific">Aquimarina brevivitae</name>
    <dbReference type="NCBI Taxonomy" id="323412"/>
    <lineage>
        <taxon>Bacteria</taxon>
        <taxon>Pseudomonadati</taxon>
        <taxon>Bacteroidota</taxon>
        <taxon>Flavobacteriia</taxon>
        <taxon>Flavobacteriales</taxon>
        <taxon>Flavobacteriaceae</taxon>
        <taxon>Aquimarina</taxon>
    </lineage>
</organism>